<name>A0A381RMI6_9ZZZZ</name>
<evidence type="ECO:0000256" key="3">
    <source>
        <dbReference type="ARBA" id="ARBA00022519"/>
    </source>
</evidence>
<reference evidence="7" key="1">
    <citation type="submission" date="2018-05" db="EMBL/GenBank/DDBJ databases">
        <authorList>
            <person name="Lanie J.A."/>
            <person name="Ng W.-L."/>
            <person name="Kazmierczak K.M."/>
            <person name="Andrzejewski T.M."/>
            <person name="Davidsen T.M."/>
            <person name="Wayne K.J."/>
            <person name="Tettelin H."/>
            <person name="Glass J.I."/>
            <person name="Rusch D."/>
            <person name="Podicherti R."/>
            <person name="Tsui H.-C.T."/>
            <person name="Winkler M.E."/>
        </authorList>
    </citation>
    <scope>NUCLEOTIDE SEQUENCE</scope>
</reference>
<comment type="subcellular location">
    <subcellularLocation>
        <location evidence="1">Cell inner membrane</location>
    </subcellularLocation>
</comment>
<accession>A0A381RMI6</accession>
<dbReference type="GO" id="GO:0016746">
    <property type="term" value="F:acyltransferase activity"/>
    <property type="evidence" value="ECO:0007669"/>
    <property type="project" value="UniProtKB-KW"/>
</dbReference>
<evidence type="ECO:0000256" key="4">
    <source>
        <dbReference type="ARBA" id="ARBA00022679"/>
    </source>
</evidence>
<dbReference type="GO" id="GO:0005886">
    <property type="term" value="C:plasma membrane"/>
    <property type="evidence" value="ECO:0007669"/>
    <property type="project" value="UniProtKB-SubCell"/>
</dbReference>
<keyword evidence="5" id="KW-0472">Membrane</keyword>
<dbReference type="EMBL" id="UINC01001874">
    <property type="protein sequence ID" value="SUZ90183.1"/>
    <property type="molecule type" value="Genomic_DNA"/>
</dbReference>
<dbReference type="PANTHER" id="PTHR30606">
    <property type="entry name" value="LIPID A BIOSYNTHESIS LAUROYL ACYLTRANSFERASE"/>
    <property type="match status" value="1"/>
</dbReference>
<protein>
    <recommendedName>
        <fullName evidence="8">Lipid A biosynthesis acyltransferase</fullName>
    </recommendedName>
</protein>
<dbReference type="GO" id="GO:1901137">
    <property type="term" value="P:carbohydrate derivative biosynthetic process"/>
    <property type="evidence" value="ECO:0007669"/>
    <property type="project" value="UniProtKB-ARBA"/>
</dbReference>
<proteinExistence type="predicted"/>
<dbReference type="GO" id="GO:0008610">
    <property type="term" value="P:lipid biosynthetic process"/>
    <property type="evidence" value="ECO:0007669"/>
    <property type="project" value="UniProtKB-ARBA"/>
</dbReference>
<dbReference type="AlphaFoldDB" id="A0A381RMI6"/>
<evidence type="ECO:0000256" key="1">
    <source>
        <dbReference type="ARBA" id="ARBA00004533"/>
    </source>
</evidence>
<dbReference type="PANTHER" id="PTHR30606:SF9">
    <property type="entry name" value="LIPID A BIOSYNTHESIS LAUROYLTRANSFERASE"/>
    <property type="match status" value="1"/>
</dbReference>
<keyword evidence="6" id="KW-0012">Acyltransferase</keyword>
<dbReference type="CDD" id="cd07984">
    <property type="entry name" value="LPLAT_LABLAT-like"/>
    <property type="match status" value="1"/>
</dbReference>
<keyword evidence="4" id="KW-0808">Transferase</keyword>
<evidence type="ECO:0000256" key="2">
    <source>
        <dbReference type="ARBA" id="ARBA00022475"/>
    </source>
</evidence>
<keyword evidence="2" id="KW-1003">Cell membrane</keyword>
<evidence type="ECO:0000256" key="5">
    <source>
        <dbReference type="ARBA" id="ARBA00023136"/>
    </source>
</evidence>
<dbReference type="InterPro" id="IPR004960">
    <property type="entry name" value="LipA_acyltrans"/>
</dbReference>
<dbReference type="Pfam" id="PF03279">
    <property type="entry name" value="Lip_A_acyltrans"/>
    <property type="match status" value="1"/>
</dbReference>
<keyword evidence="3" id="KW-0997">Cell inner membrane</keyword>
<gene>
    <name evidence="7" type="ORF">METZ01_LOCUS43037</name>
</gene>
<evidence type="ECO:0000256" key="6">
    <source>
        <dbReference type="ARBA" id="ARBA00023315"/>
    </source>
</evidence>
<evidence type="ECO:0000313" key="7">
    <source>
        <dbReference type="EMBL" id="SUZ90183.1"/>
    </source>
</evidence>
<organism evidence="7">
    <name type="scientific">marine metagenome</name>
    <dbReference type="NCBI Taxonomy" id="408172"/>
    <lineage>
        <taxon>unclassified sequences</taxon>
        <taxon>metagenomes</taxon>
        <taxon>ecological metagenomes</taxon>
    </lineage>
</organism>
<sequence>MASQSKLPLIRLWITRYWRNWLVYLWMRSTARLPYSTQLALGKRIGRLMYTILPNRRLVARRNLELCFPGLSRPEHESLLKRHFESVGAATAEMSMGWFGSEQIIHQLVHVEGSSNLTTALQKGTGVILFSGHFTTFEFFFPVLKKFCPWLCAMYKTQRSPLMDRIMHKGRSRSIDELLPKTRVRAMLKSLSKNAVVWYASDQSYHQKQSELVPFFNQPAMTNTAISRIAKTSGATVLPYFCRRLEDDSGYVMNIGGPLENFPTNNAIEDTRRLTALLEEYIQLCPEQYFWIHRRFKGRPEPHPNPYQTKNDYETHAKK</sequence>
<dbReference type="PIRSF" id="PIRSF026649">
    <property type="entry name" value="MsbB"/>
    <property type="match status" value="1"/>
</dbReference>
<evidence type="ECO:0008006" key="8">
    <source>
        <dbReference type="Google" id="ProtNLM"/>
    </source>
</evidence>